<feature type="compositionally biased region" description="Polar residues" evidence="1">
    <location>
        <begin position="439"/>
        <end position="454"/>
    </location>
</feature>
<dbReference type="Pfam" id="PF13672">
    <property type="entry name" value="PP2C_2"/>
    <property type="match status" value="1"/>
</dbReference>
<name>A0A6N2RZA0_9ACTO</name>
<dbReference type="SMART" id="SM00332">
    <property type="entry name" value="PP2Cc"/>
    <property type="match status" value="1"/>
</dbReference>
<dbReference type="CDD" id="cd00143">
    <property type="entry name" value="PP2Cc"/>
    <property type="match status" value="1"/>
</dbReference>
<dbReference type="InterPro" id="IPR001932">
    <property type="entry name" value="PPM-type_phosphatase-like_dom"/>
</dbReference>
<evidence type="ECO:0000259" key="3">
    <source>
        <dbReference type="PROSITE" id="PS51746"/>
    </source>
</evidence>
<evidence type="ECO:0000256" key="1">
    <source>
        <dbReference type="SAM" id="MobiDB-lite"/>
    </source>
</evidence>
<feature type="compositionally biased region" description="Basic and acidic residues" evidence="1">
    <location>
        <begin position="406"/>
        <end position="425"/>
    </location>
</feature>
<proteinExistence type="predicted"/>
<sequence>MPQSKPVEFHYAARSDVGLVRQNNQDSGYAGANLLVLADGMGGPAGGDIASSVAMAHLVPLDTDSHPAESLLPLLRDALMDAHEELSERSQHDPELAGLGTTCIAILRSGRKLAMVHIGDSRAYLLRGDTLTQVTTDHSFVQYLVDSGQITPEEAEHHPQRNVVMRILGDSQADVTPDETMREAIVGDRWLLCSDGLSGVVSADTIAEVLTDVHDPGECAEELIRLALLAGGPDNVTCVVADIVPAGTNPPAAPQVVGAAAKDRLAPTRGGGGAAARAAALSAPTKSLPQDDEAEPELPRRARFGWVLPLVSLITAIAVVVGGWFGWKWSQTQYYVLGKDGAVVIYQGIPQSIGSWNLSHAVEITDVKLDQLAAVDQQRLQEPVTRTSRSDIDAYVSVLRSNARERALEKEREAQQQKEQQEREQNQNNQQGQEGQGSTGDNSANSSANQEGGH</sequence>
<evidence type="ECO:0000256" key="2">
    <source>
        <dbReference type="SAM" id="Phobius"/>
    </source>
</evidence>
<evidence type="ECO:0000313" key="4">
    <source>
        <dbReference type="EMBL" id="VYS86156.1"/>
    </source>
</evidence>
<dbReference type="InterPro" id="IPR036457">
    <property type="entry name" value="PPM-type-like_dom_sf"/>
</dbReference>
<dbReference type="EMBL" id="CACRSM010000002">
    <property type="protein sequence ID" value="VYS86156.1"/>
    <property type="molecule type" value="Genomic_DNA"/>
</dbReference>
<dbReference type="PANTHER" id="PTHR13832">
    <property type="entry name" value="PROTEIN PHOSPHATASE 2C"/>
    <property type="match status" value="1"/>
</dbReference>
<protein>
    <submittedName>
        <fullName evidence="4">PP2C-family Ser/Thr phosphatase</fullName>
        <ecNumber evidence="4">3.1.3.16</ecNumber>
    </submittedName>
</protein>
<dbReference type="GO" id="GO:0004722">
    <property type="term" value="F:protein serine/threonine phosphatase activity"/>
    <property type="evidence" value="ECO:0007669"/>
    <property type="project" value="UniProtKB-EC"/>
</dbReference>
<organism evidence="4">
    <name type="scientific">Schaalia odontolytica</name>
    <dbReference type="NCBI Taxonomy" id="1660"/>
    <lineage>
        <taxon>Bacteria</taxon>
        <taxon>Bacillati</taxon>
        <taxon>Actinomycetota</taxon>
        <taxon>Actinomycetes</taxon>
        <taxon>Actinomycetales</taxon>
        <taxon>Actinomycetaceae</taxon>
        <taxon>Schaalia</taxon>
    </lineage>
</organism>
<keyword evidence="2" id="KW-1133">Transmembrane helix</keyword>
<gene>
    <name evidence="4" type="primary">pstP</name>
    <name evidence="4" type="ORF">AOLFYP35_00597</name>
</gene>
<feature type="transmembrane region" description="Helical" evidence="2">
    <location>
        <begin position="306"/>
        <end position="327"/>
    </location>
</feature>
<dbReference type="EC" id="3.1.3.16" evidence="4"/>
<keyword evidence="2" id="KW-0472">Membrane</keyword>
<reference evidence="4" key="1">
    <citation type="submission" date="2019-11" db="EMBL/GenBank/DDBJ databases">
        <authorList>
            <person name="Feng L."/>
        </authorList>
    </citation>
    <scope>NUCLEOTIDE SEQUENCE</scope>
    <source>
        <strain evidence="4">AodontolyticusLFYP35</strain>
    </source>
</reference>
<dbReference type="InterPro" id="IPR015655">
    <property type="entry name" value="PP2C"/>
</dbReference>
<dbReference type="Gene3D" id="3.60.40.10">
    <property type="entry name" value="PPM-type phosphatase domain"/>
    <property type="match status" value="1"/>
</dbReference>
<dbReference type="SMART" id="SM00331">
    <property type="entry name" value="PP2C_SIG"/>
    <property type="match status" value="1"/>
</dbReference>
<accession>A0A6N2RZA0</accession>
<keyword evidence="2" id="KW-0812">Transmembrane</keyword>
<feature type="domain" description="PPM-type phosphatase" evidence="3">
    <location>
        <begin position="10"/>
        <end position="243"/>
    </location>
</feature>
<feature type="region of interest" description="Disordered" evidence="1">
    <location>
        <begin position="406"/>
        <end position="454"/>
    </location>
</feature>
<keyword evidence="4" id="KW-0378">Hydrolase</keyword>
<dbReference type="AlphaFoldDB" id="A0A6N2RZA0"/>
<dbReference type="PROSITE" id="PS51746">
    <property type="entry name" value="PPM_2"/>
    <property type="match status" value="1"/>
</dbReference>
<dbReference type="SUPFAM" id="SSF81606">
    <property type="entry name" value="PP2C-like"/>
    <property type="match status" value="1"/>
</dbReference>
<dbReference type="PANTHER" id="PTHR13832:SF827">
    <property type="entry name" value="PROTEIN PHOSPHATASE 1L"/>
    <property type="match status" value="1"/>
</dbReference>